<evidence type="ECO:0000313" key="2">
    <source>
        <dbReference type="EMBL" id="CAG7786133.1"/>
    </source>
</evidence>
<evidence type="ECO:0000256" key="1">
    <source>
        <dbReference type="SAM" id="SignalP"/>
    </source>
</evidence>
<dbReference type="EMBL" id="CAJVCH010311066">
    <property type="protein sequence ID" value="CAG7786133.1"/>
    <property type="molecule type" value="Genomic_DNA"/>
</dbReference>
<name>A0A8J2P8Y5_9HEXA</name>
<protein>
    <submittedName>
        <fullName evidence="2">Uncharacterized protein</fullName>
    </submittedName>
</protein>
<keyword evidence="3" id="KW-1185">Reference proteome</keyword>
<sequence>MRLQKTMWTLLWTGVALLAIHSQCTWSLPTRRDVDSNDNFYEDVSSESDGNPEMMEIRPSGVQFKTNSLLMVDDRNVFEAAAAEATTTSDCPDVKSTSLSFFNTNHLFISGSNPAKLFQLKLKKCGDMKLFLTSAMLLIIAFQAKSECCHGIGLNLFTRGYCGDGSVPTPCCGHGPCNMFCCACSKGCRKGIYFDSLQDNRHTSPRLISALSEDSSSEYATPSVL</sequence>
<gene>
    <name evidence="2" type="ORF">AFUS01_LOCUS24715</name>
</gene>
<accession>A0A8J2P8Y5</accession>
<dbReference type="OrthoDB" id="3737830at2759"/>
<feature type="chain" id="PRO_5035156075" evidence="1">
    <location>
        <begin position="28"/>
        <end position="225"/>
    </location>
</feature>
<keyword evidence="1" id="KW-0732">Signal</keyword>
<reference evidence="2" key="1">
    <citation type="submission" date="2021-06" db="EMBL/GenBank/DDBJ databases">
        <authorList>
            <person name="Hodson N. C."/>
            <person name="Mongue J. A."/>
            <person name="Jaron S. K."/>
        </authorList>
    </citation>
    <scope>NUCLEOTIDE SEQUENCE</scope>
</reference>
<evidence type="ECO:0000313" key="3">
    <source>
        <dbReference type="Proteomes" id="UP000708208"/>
    </source>
</evidence>
<comment type="caution">
    <text evidence="2">The sequence shown here is derived from an EMBL/GenBank/DDBJ whole genome shotgun (WGS) entry which is preliminary data.</text>
</comment>
<dbReference type="Proteomes" id="UP000708208">
    <property type="component" value="Unassembled WGS sequence"/>
</dbReference>
<proteinExistence type="predicted"/>
<dbReference type="AlphaFoldDB" id="A0A8J2P8Y5"/>
<feature type="signal peptide" evidence="1">
    <location>
        <begin position="1"/>
        <end position="27"/>
    </location>
</feature>
<organism evidence="2 3">
    <name type="scientific">Allacma fusca</name>
    <dbReference type="NCBI Taxonomy" id="39272"/>
    <lineage>
        <taxon>Eukaryota</taxon>
        <taxon>Metazoa</taxon>
        <taxon>Ecdysozoa</taxon>
        <taxon>Arthropoda</taxon>
        <taxon>Hexapoda</taxon>
        <taxon>Collembola</taxon>
        <taxon>Symphypleona</taxon>
        <taxon>Sminthuridae</taxon>
        <taxon>Allacma</taxon>
    </lineage>
</organism>